<feature type="compositionally biased region" description="Low complexity" evidence="2">
    <location>
        <begin position="130"/>
        <end position="142"/>
    </location>
</feature>
<protein>
    <submittedName>
        <fullName evidence="3">Uncharacterized protein</fullName>
    </submittedName>
</protein>
<evidence type="ECO:0000313" key="4">
    <source>
        <dbReference type="Proteomes" id="UP000245629"/>
    </source>
</evidence>
<dbReference type="RefSeq" id="WP_109328739.1">
    <property type="nucleotide sequence ID" value="NZ_CP029353.1"/>
</dbReference>
<evidence type="ECO:0000313" key="3">
    <source>
        <dbReference type="EMBL" id="AWK87509.1"/>
    </source>
</evidence>
<dbReference type="Proteomes" id="UP000245629">
    <property type="component" value="Chromosome 2"/>
</dbReference>
<dbReference type="EMBL" id="CP029353">
    <property type="protein sequence ID" value="AWK87509.1"/>
    <property type="molecule type" value="Genomic_DNA"/>
</dbReference>
<dbReference type="AlphaFoldDB" id="A0A2S2CSR4"/>
<accession>A0A2S2CSR4</accession>
<keyword evidence="1" id="KW-0175">Coiled coil</keyword>
<proteinExistence type="predicted"/>
<sequence length="266" mass="27194">MKGKTWLFWGGLIATAGGVLFQTSYEVQELEEKLASVNRRIVAEQESIQVLKAEWSFLNEPTRLETLARSHMALQPVEARQFASLDIIPMRPAPAVAPEPALPPALLPPPAGVPMVRAPQGGPAQQPAVAGLPNAPRPAAAPNAAPNAAAVAAARAADPAGKPAIIPAAATPAKPAPIKPSALVPATAKAPAPPAAERRQETAPAGKLPANAPLPSLNRPTDVAAMPPKPAATQTAGTQTAGTQTAYVPKPTDSLGLLVARLGANR</sequence>
<evidence type="ECO:0000256" key="1">
    <source>
        <dbReference type="SAM" id="Coils"/>
    </source>
</evidence>
<keyword evidence="4" id="KW-1185">Reference proteome</keyword>
<organism evidence="3 4">
    <name type="scientific">Azospirillum thermophilum</name>
    <dbReference type="NCBI Taxonomy" id="2202148"/>
    <lineage>
        <taxon>Bacteria</taxon>
        <taxon>Pseudomonadati</taxon>
        <taxon>Pseudomonadota</taxon>
        <taxon>Alphaproteobacteria</taxon>
        <taxon>Rhodospirillales</taxon>
        <taxon>Azospirillaceae</taxon>
        <taxon>Azospirillum</taxon>
    </lineage>
</organism>
<feature type="region of interest" description="Disordered" evidence="2">
    <location>
        <begin position="186"/>
        <end position="254"/>
    </location>
</feature>
<dbReference type="KEGG" id="azz:DEW08_15935"/>
<dbReference type="OrthoDB" id="7165680at2"/>
<evidence type="ECO:0000256" key="2">
    <source>
        <dbReference type="SAM" id="MobiDB-lite"/>
    </source>
</evidence>
<reference evidence="4" key="1">
    <citation type="submission" date="2018-05" db="EMBL/GenBank/DDBJ databases">
        <title>Azospirillum thermophila sp. nov., a novel isolated from hot spring.</title>
        <authorList>
            <person name="Zhao Z."/>
        </authorList>
    </citation>
    <scope>NUCLEOTIDE SEQUENCE [LARGE SCALE GENOMIC DNA]</scope>
    <source>
        <strain evidence="4">CFH 70021</strain>
    </source>
</reference>
<feature type="compositionally biased region" description="Low complexity" evidence="2">
    <location>
        <begin position="231"/>
        <end position="246"/>
    </location>
</feature>
<gene>
    <name evidence="3" type="ORF">DEW08_15935</name>
</gene>
<feature type="coiled-coil region" evidence="1">
    <location>
        <begin position="27"/>
        <end position="54"/>
    </location>
</feature>
<feature type="region of interest" description="Disordered" evidence="2">
    <location>
        <begin position="119"/>
        <end position="142"/>
    </location>
</feature>
<name>A0A2S2CSR4_9PROT</name>